<feature type="signal peptide" evidence="2">
    <location>
        <begin position="1"/>
        <end position="20"/>
    </location>
</feature>
<keyword evidence="4" id="KW-1185">Reference proteome</keyword>
<dbReference type="RefSeq" id="WP_181919344.1">
    <property type="nucleotide sequence ID" value="NZ_NFZV01000007.1"/>
</dbReference>
<accession>A0A3E0WU89</accession>
<gene>
    <name evidence="3" type="ORF">CAL65_11380</name>
</gene>
<evidence type="ECO:0000256" key="1">
    <source>
        <dbReference type="SAM" id="MobiDB-lite"/>
    </source>
</evidence>
<evidence type="ECO:0000313" key="3">
    <source>
        <dbReference type="EMBL" id="RFA36554.1"/>
    </source>
</evidence>
<evidence type="ECO:0008006" key="5">
    <source>
        <dbReference type="Google" id="ProtNLM"/>
    </source>
</evidence>
<name>A0A3E0WU89_9GAMM</name>
<dbReference type="AlphaFoldDB" id="A0A3E0WU89"/>
<organism evidence="3 4">
    <name type="scientific">Alkalilimnicola ehrlichii</name>
    <dbReference type="NCBI Taxonomy" id="351052"/>
    <lineage>
        <taxon>Bacteria</taxon>
        <taxon>Pseudomonadati</taxon>
        <taxon>Pseudomonadota</taxon>
        <taxon>Gammaproteobacteria</taxon>
        <taxon>Chromatiales</taxon>
        <taxon>Ectothiorhodospiraceae</taxon>
        <taxon>Alkalilimnicola</taxon>
    </lineage>
</organism>
<evidence type="ECO:0000313" key="4">
    <source>
        <dbReference type="Proteomes" id="UP000256763"/>
    </source>
</evidence>
<reference evidence="4" key="1">
    <citation type="submission" date="2017-05" db="EMBL/GenBank/DDBJ databases">
        <authorList>
            <person name="Sharma S."/>
            <person name="Sidhu C."/>
            <person name="Pinnaka A.K."/>
        </authorList>
    </citation>
    <scope>NUCLEOTIDE SEQUENCE [LARGE SCALE GENOMIC DNA]</scope>
    <source>
        <strain evidence="4">AK93</strain>
    </source>
</reference>
<dbReference type="EMBL" id="NFZW01000009">
    <property type="protein sequence ID" value="RFA36554.1"/>
    <property type="molecule type" value="Genomic_DNA"/>
</dbReference>
<comment type="caution">
    <text evidence="3">The sequence shown here is derived from an EMBL/GenBank/DDBJ whole genome shotgun (WGS) entry which is preliminary data.</text>
</comment>
<evidence type="ECO:0000256" key="2">
    <source>
        <dbReference type="SAM" id="SignalP"/>
    </source>
</evidence>
<feature type="chain" id="PRO_5017594187" description="Lipoprotein" evidence="2">
    <location>
        <begin position="21"/>
        <end position="70"/>
    </location>
</feature>
<keyword evidence="2" id="KW-0732">Signal</keyword>
<proteinExistence type="predicted"/>
<feature type="compositionally biased region" description="Low complexity" evidence="1">
    <location>
        <begin position="35"/>
        <end position="45"/>
    </location>
</feature>
<dbReference type="PROSITE" id="PS51257">
    <property type="entry name" value="PROKAR_LIPOPROTEIN"/>
    <property type="match status" value="1"/>
</dbReference>
<feature type="region of interest" description="Disordered" evidence="1">
    <location>
        <begin position="25"/>
        <end position="70"/>
    </location>
</feature>
<sequence length="70" mass="7006">MRKVSVAALFAFVLGLFALAGCESGGQDGMGDFEQPPAGQGAPQQDEGFGAPQQDDGFGAPAQDEDGGGM</sequence>
<protein>
    <recommendedName>
        <fullName evidence="5">Lipoprotein</fullName>
    </recommendedName>
</protein>
<dbReference type="Proteomes" id="UP000256763">
    <property type="component" value="Unassembled WGS sequence"/>
</dbReference>